<keyword evidence="1" id="KW-0472">Membrane</keyword>
<feature type="transmembrane region" description="Helical" evidence="1">
    <location>
        <begin position="41"/>
        <end position="59"/>
    </location>
</feature>
<accession>A0A2S9YDU7</accession>
<sequence length="135" mass="15134">MSSETIRRGFHVAGATNIFGMILISRGLTNELLRELDPALFGDPGVILICVWGLAYVALADAFEHAAKVALVFALEKAFYAGAWLMWLREHGSELGDIWARDWLTGFFFSGYGIVDGAFGLFFLYVWARHRKQTQ</sequence>
<feature type="transmembrane region" description="Helical" evidence="1">
    <location>
        <begin position="107"/>
        <end position="128"/>
    </location>
</feature>
<proteinExistence type="predicted"/>
<keyword evidence="1" id="KW-0812">Transmembrane</keyword>
<keyword evidence="1" id="KW-1133">Transmembrane helix</keyword>
<keyword evidence="3" id="KW-1185">Reference proteome</keyword>
<evidence type="ECO:0000313" key="2">
    <source>
        <dbReference type="EMBL" id="PRQ03290.1"/>
    </source>
</evidence>
<dbReference type="RefSeq" id="WP_106391180.1">
    <property type="nucleotide sequence ID" value="NZ_PVNK01000096.1"/>
</dbReference>
<name>A0A2S9YDU7_9BACT</name>
<dbReference type="Proteomes" id="UP000237968">
    <property type="component" value="Unassembled WGS sequence"/>
</dbReference>
<reference evidence="2 3" key="1">
    <citation type="submission" date="2018-03" db="EMBL/GenBank/DDBJ databases">
        <title>Draft Genome Sequences of the Obligatory Marine Myxobacteria Enhygromyxa salina SWB005.</title>
        <authorList>
            <person name="Poehlein A."/>
            <person name="Moghaddam J.A."/>
            <person name="Harms H."/>
            <person name="Alanjari M."/>
            <person name="Koenig G.M."/>
            <person name="Daniel R."/>
            <person name="Schaeberle T.F."/>
        </authorList>
    </citation>
    <scope>NUCLEOTIDE SEQUENCE [LARGE SCALE GENOMIC DNA]</scope>
    <source>
        <strain evidence="2 3">SWB005</strain>
    </source>
</reference>
<gene>
    <name evidence="2" type="ORF">ENSA5_17270</name>
</gene>
<evidence type="ECO:0000313" key="3">
    <source>
        <dbReference type="Proteomes" id="UP000237968"/>
    </source>
</evidence>
<feature type="transmembrane region" description="Helical" evidence="1">
    <location>
        <begin position="12"/>
        <end position="29"/>
    </location>
</feature>
<comment type="caution">
    <text evidence="2">The sequence shown here is derived from an EMBL/GenBank/DDBJ whole genome shotgun (WGS) entry which is preliminary data.</text>
</comment>
<dbReference type="OrthoDB" id="7433042at2"/>
<evidence type="ECO:0000256" key="1">
    <source>
        <dbReference type="SAM" id="Phobius"/>
    </source>
</evidence>
<dbReference type="EMBL" id="PVNK01000096">
    <property type="protein sequence ID" value="PRQ03290.1"/>
    <property type="molecule type" value="Genomic_DNA"/>
</dbReference>
<dbReference type="AlphaFoldDB" id="A0A2S9YDU7"/>
<organism evidence="2 3">
    <name type="scientific">Enhygromyxa salina</name>
    <dbReference type="NCBI Taxonomy" id="215803"/>
    <lineage>
        <taxon>Bacteria</taxon>
        <taxon>Pseudomonadati</taxon>
        <taxon>Myxococcota</taxon>
        <taxon>Polyangia</taxon>
        <taxon>Nannocystales</taxon>
        <taxon>Nannocystaceae</taxon>
        <taxon>Enhygromyxa</taxon>
    </lineage>
</organism>
<feature type="transmembrane region" description="Helical" evidence="1">
    <location>
        <begin position="66"/>
        <end position="87"/>
    </location>
</feature>
<protein>
    <submittedName>
        <fullName evidence="2">Uncharacterized protein</fullName>
    </submittedName>
</protein>